<dbReference type="AlphaFoldDB" id="A0AAP9ESK6"/>
<evidence type="ECO:0000313" key="2">
    <source>
        <dbReference type="EMBL" id="QEH96550.1"/>
    </source>
</evidence>
<dbReference type="InterPro" id="IPR051706">
    <property type="entry name" value="Glycosyltransferase_domain"/>
</dbReference>
<sequence>MMSSKKRIKNFGATEWNVSETETPQEGTMTVPQNLSPEEEEIERDTSPVTIQEKPTSVVALSGADLNCDLDARQFFLEDGGSTVSTSFRVANILHTHAHFSEAAAFYLRAMQLHSGSPAEFPSVYTLLQVRLLCLLKSGQDISEEEIEQLRSLHIPYANYISGIRLAWRQNDLRGALEKIGSAYDEFHTGEEADWQILQIAKRIEPSLFTPDRQEEGKRIPSALYMYWDNNPPPEIQNNFNLHSSLQGMPLKIFNKDEAQEWLYDVYGVEARNLFLQMRHPAEAADFLRLHVTQTLGGWWLDADLRVSGSDALKKMISEPAQNAFFLTDNGMVHNDFYGTVPNSEIVSDALLSVYRNCYLFPSLYIAFKTGPGPLTRSLNRTAHKSLKGLRPVQTIAIYDQHDFTQLIEEFDTPYKSSLPNWQNV</sequence>
<reference evidence="2 3" key="1">
    <citation type="submission" date="2019-08" db="EMBL/GenBank/DDBJ databases">
        <title>Gluconobacter frateurii HD924 genome.</title>
        <authorList>
            <person name="Liu Y."/>
            <person name="Zhang P."/>
        </authorList>
    </citation>
    <scope>NUCLEOTIDE SEQUENCE [LARGE SCALE GENOMIC DNA]</scope>
    <source>
        <strain evidence="2 3">HD924</strain>
    </source>
</reference>
<feature type="region of interest" description="Disordered" evidence="1">
    <location>
        <begin position="1"/>
        <end position="47"/>
    </location>
</feature>
<proteinExistence type="predicted"/>
<dbReference type="Gene3D" id="3.90.550.20">
    <property type="match status" value="1"/>
</dbReference>
<protein>
    <recommendedName>
        <fullName evidence="4">Mannosyltransferase</fullName>
    </recommendedName>
</protein>
<dbReference type="PANTHER" id="PTHR32385">
    <property type="entry name" value="MANNOSYL PHOSPHORYLINOSITOL CERAMIDE SYNTHASE"/>
    <property type="match status" value="1"/>
</dbReference>
<organism evidence="2 3">
    <name type="scientific">Gluconobacter thailandicus</name>
    <dbReference type="NCBI Taxonomy" id="257438"/>
    <lineage>
        <taxon>Bacteria</taxon>
        <taxon>Pseudomonadati</taxon>
        <taxon>Pseudomonadota</taxon>
        <taxon>Alphaproteobacteria</taxon>
        <taxon>Acetobacterales</taxon>
        <taxon>Acetobacteraceae</taxon>
        <taxon>Gluconobacter</taxon>
    </lineage>
</organism>
<dbReference type="KEGG" id="gti:FXF46_09780"/>
<gene>
    <name evidence="2" type="ORF">FXF46_09780</name>
</gene>
<accession>A0AAP9ESK6</accession>
<evidence type="ECO:0000256" key="1">
    <source>
        <dbReference type="SAM" id="MobiDB-lite"/>
    </source>
</evidence>
<dbReference type="GO" id="GO:0016020">
    <property type="term" value="C:membrane"/>
    <property type="evidence" value="ECO:0007669"/>
    <property type="project" value="GOC"/>
</dbReference>
<feature type="compositionally biased region" description="Polar residues" evidence="1">
    <location>
        <begin position="16"/>
        <end position="36"/>
    </location>
</feature>
<evidence type="ECO:0000313" key="3">
    <source>
        <dbReference type="Proteomes" id="UP000323560"/>
    </source>
</evidence>
<evidence type="ECO:0008006" key="4">
    <source>
        <dbReference type="Google" id="ProtNLM"/>
    </source>
</evidence>
<dbReference type="EMBL" id="CP043043">
    <property type="protein sequence ID" value="QEH96550.1"/>
    <property type="molecule type" value="Genomic_DNA"/>
</dbReference>
<dbReference type="RefSeq" id="WP_148620430.1">
    <property type="nucleotide sequence ID" value="NZ_CP043043.1"/>
</dbReference>
<dbReference type="PANTHER" id="PTHR32385:SF15">
    <property type="entry name" value="INOSITOL PHOSPHOCERAMIDE MANNOSYLTRANSFERASE 1"/>
    <property type="match status" value="1"/>
</dbReference>
<dbReference type="SUPFAM" id="SSF53448">
    <property type="entry name" value="Nucleotide-diphospho-sugar transferases"/>
    <property type="match status" value="1"/>
</dbReference>
<name>A0AAP9ESK6_GLUTH</name>
<dbReference type="Proteomes" id="UP000323560">
    <property type="component" value="Chromosome"/>
</dbReference>
<dbReference type="InterPro" id="IPR029044">
    <property type="entry name" value="Nucleotide-diphossugar_trans"/>
</dbReference>
<dbReference type="GO" id="GO:0000030">
    <property type="term" value="F:mannosyltransferase activity"/>
    <property type="evidence" value="ECO:0007669"/>
    <property type="project" value="TreeGrafter"/>
</dbReference>
<dbReference type="GO" id="GO:0051999">
    <property type="term" value="P:mannosyl-inositol phosphorylceramide biosynthetic process"/>
    <property type="evidence" value="ECO:0007669"/>
    <property type="project" value="TreeGrafter"/>
</dbReference>